<protein>
    <recommendedName>
        <fullName evidence="1">Iminophenyl-pyruvate dimer synthase domain-containing protein</fullName>
    </recommendedName>
</protein>
<dbReference type="PANTHER" id="PTHR34400:SF4">
    <property type="entry name" value="MEMBRANE PROTEIN"/>
    <property type="match status" value="1"/>
</dbReference>
<organism evidence="2 3">
    <name type="scientific">Hydnum rufescens UP504</name>
    <dbReference type="NCBI Taxonomy" id="1448309"/>
    <lineage>
        <taxon>Eukaryota</taxon>
        <taxon>Fungi</taxon>
        <taxon>Dikarya</taxon>
        <taxon>Basidiomycota</taxon>
        <taxon>Agaricomycotina</taxon>
        <taxon>Agaricomycetes</taxon>
        <taxon>Cantharellales</taxon>
        <taxon>Hydnaceae</taxon>
        <taxon>Hydnum</taxon>
    </lineage>
</organism>
<dbReference type="OrthoDB" id="3143730at2759"/>
<comment type="caution">
    <text evidence="2">The sequence shown here is derived from an EMBL/GenBank/DDBJ whole genome shotgun (WGS) entry which is preliminary data.</text>
</comment>
<dbReference type="Proteomes" id="UP000886523">
    <property type="component" value="Unassembled WGS sequence"/>
</dbReference>
<reference evidence="2" key="1">
    <citation type="journal article" date="2020" name="Nat. Commun.">
        <title>Large-scale genome sequencing of mycorrhizal fungi provides insights into the early evolution of symbiotic traits.</title>
        <authorList>
            <person name="Miyauchi S."/>
            <person name="Kiss E."/>
            <person name="Kuo A."/>
            <person name="Drula E."/>
            <person name="Kohler A."/>
            <person name="Sanchez-Garcia M."/>
            <person name="Morin E."/>
            <person name="Andreopoulos B."/>
            <person name="Barry K.W."/>
            <person name="Bonito G."/>
            <person name="Buee M."/>
            <person name="Carver A."/>
            <person name="Chen C."/>
            <person name="Cichocki N."/>
            <person name="Clum A."/>
            <person name="Culley D."/>
            <person name="Crous P.W."/>
            <person name="Fauchery L."/>
            <person name="Girlanda M."/>
            <person name="Hayes R.D."/>
            <person name="Keri Z."/>
            <person name="LaButti K."/>
            <person name="Lipzen A."/>
            <person name="Lombard V."/>
            <person name="Magnuson J."/>
            <person name="Maillard F."/>
            <person name="Murat C."/>
            <person name="Nolan M."/>
            <person name="Ohm R.A."/>
            <person name="Pangilinan J."/>
            <person name="Pereira M.F."/>
            <person name="Perotto S."/>
            <person name="Peter M."/>
            <person name="Pfister S."/>
            <person name="Riley R."/>
            <person name="Sitrit Y."/>
            <person name="Stielow J.B."/>
            <person name="Szollosi G."/>
            <person name="Zifcakova L."/>
            <person name="Stursova M."/>
            <person name="Spatafora J.W."/>
            <person name="Tedersoo L."/>
            <person name="Vaario L.M."/>
            <person name="Yamada A."/>
            <person name="Yan M."/>
            <person name="Wang P."/>
            <person name="Xu J."/>
            <person name="Bruns T."/>
            <person name="Baldrian P."/>
            <person name="Vilgalys R."/>
            <person name="Dunand C."/>
            <person name="Henrissat B."/>
            <person name="Grigoriev I.V."/>
            <person name="Hibbett D."/>
            <person name="Nagy L.G."/>
            <person name="Martin F.M."/>
        </authorList>
    </citation>
    <scope>NUCLEOTIDE SEQUENCE</scope>
    <source>
        <strain evidence="2">UP504</strain>
    </source>
</reference>
<keyword evidence="3" id="KW-1185">Reference proteome</keyword>
<evidence type="ECO:0000259" key="1">
    <source>
        <dbReference type="Pfam" id="PF12902"/>
    </source>
</evidence>
<dbReference type="InterPro" id="IPR026820">
    <property type="entry name" value="VioB/RebD_dom"/>
</dbReference>
<gene>
    <name evidence="2" type="ORF">BS47DRAFT_1338894</name>
</gene>
<name>A0A9P6E0F2_9AGAM</name>
<proteinExistence type="predicted"/>
<feature type="domain" description="Iminophenyl-pyruvate dimer synthase" evidence="1">
    <location>
        <begin position="29"/>
        <end position="226"/>
    </location>
</feature>
<accession>A0A9P6E0F2</accession>
<dbReference type="AlphaFoldDB" id="A0A9P6E0F2"/>
<dbReference type="Pfam" id="PF12902">
    <property type="entry name" value="Ferritin-like"/>
    <property type="match status" value="1"/>
</dbReference>
<evidence type="ECO:0000313" key="3">
    <source>
        <dbReference type="Proteomes" id="UP000886523"/>
    </source>
</evidence>
<dbReference type="EMBL" id="MU128928">
    <property type="protein sequence ID" value="KAF9518004.1"/>
    <property type="molecule type" value="Genomic_DNA"/>
</dbReference>
<dbReference type="InterPro" id="IPR012347">
    <property type="entry name" value="Ferritin-like"/>
</dbReference>
<evidence type="ECO:0000313" key="2">
    <source>
        <dbReference type="EMBL" id="KAF9518004.1"/>
    </source>
</evidence>
<dbReference type="PANTHER" id="PTHR34400">
    <property type="match status" value="1"/>
</dbReference>
<dbReference type="Gene3D" id="1.20.1260.10">
    <property type="match status" value="1"/>
</dbReference>
<sequence>MPPPQRLPFEIPTVPPDKWTPEIVVRYVKTGMLIELGTIPLYLYSMYSIQPDNGNIGTRARAALRGVVQQEMLHLSLTGNLLCALGSSLDLYNYDVIPQYPSDILVGKIAMNLDRANKENLECFLQIEAPDTPRPQPLNSERGLLPKVLYPKDEDILPGYKSIGDFYADLAKGLEKLPGPAFQHNPDKQFSGLDFFDDQVIVITDKASALKALKTIVEQGEGNVSAFDAGFCYLLQTIQRVWETSQDPAQIVLRLLLLRNIHAIMTHILTPIASILDDGTPEPPLQPEALHTALLREVDGARRAITTLHDVKKLLGDMHDYIEKKIPSK</sequence>